<feature type="compositionally biased region" description="Polar residues" evidence="1">
    <location>
        <begin position="36"/>
        <end position="52"/>
    </location>
</feature>
<protein>
    <submittedName>
        <fullName evidence="3">Transposase</fullName>
    </submittedName>
</protein>
<reference evidence="3" key="1">
    <citation type="submission" date="2017-02" db="UniProtKB">
        <authorList>
            <consortium name="WormBaseParasite"/>
        </authorList>
    </citation>
    <scope>IDENTIFICATION</scope>
</reference>
<evidence type="ECO:0000313" key="2">
    <source>
        <dbReference type="Proteomes" id="UP000046392"/>
    </source>
</evidence>
<dbReference type="WBParaSite" id="SPAL_0000841650.1">
    <property type="protein sequence ID" value="SPAL_0000841650.1"/>
    <property type="gene ID" value="SPAL_0000841650"/>
</dbReference>
<name>A0A0N5BRB5_STREA</name>
<dbReference type="STRING" id="174720.A0A0N5BRB5"/>
<feature type="region of interest" description="Disordered" evidence="1">
    <location>
        <begin position="36"/>
        <end position="59"/>
    </location>
</feature>
<evidence type="ECO:0000256" key="1">
    <source>
        <dbReference type="SAM" id="MobiDB-lite"/>
    </source>
</evidence>
<organism evidence="2 3">
    <name type="scientific">Strongyloides papillosus</name>
    <name type="common">Intestinal threadworm</name>
    <dbReference type="NCBI Taxonomy" id="174720"/>
    <lineage>
        <taxon>Eukaryota</taxon>
        <taxon>Metazoa</taxon>
        <taxon>Ecdysozoa</taxon>
        <taxon>Nematoda</taxon>
        <taxon>Chromadorea</taxon>
        <taxon>Rhabditida</taxon>
        <taxon>Tylenchina</taxon>
        <taxon>Panagrolaimomorpha</taxon>
        <taxon>Strongyloidoidea</taxon>
        <taxon>Strongyloididae</taxon>
        <taxon>Strongyloides</taxon>
    </lineage>
</organism>
<evidence type="ECO:0000313" key="3">
    <source>
        <dbReference type="WBParaSite" id="SPAL_0000841650.1"/>
    </source>
</evidence>
<keyword evidence="2" id="KW-1185">Reference proteome</keyword>
<dbReference type="Proteomes" id="UP000046392">
    <property type="component" value="Unplaced"/>
</dbReference>
<accession>A0A0N5BRB5</accession>
<dbReference type="AlphaFoldDB" id="A0A0N5BRB5"/>
<proteinExistence type="predicted"/>
<sequence length="59" mass="6516">MTLTKFFGLAEVDSLLSEFILDDLNDQSNTPVALQQHLQGGSISRINGTTTPNEDHQEK</sequence>